<dbReference type="eggNOG" id="COG0480">
    <property type="taxonomic scope" value="Bacteria"/>
</dbReference>
<dbReference type="Pfam" id="PF22042">
    <property type="entry name" value="EF-G_D2"/>
    <property type="match status" value="1"/>
</dbReference>
<dbReference type="PRINTS" id="PR01037">
    <property type="entry name" value="TCRTETOQM"/>
</dbReference>
<keyword evidence="8" id="KW-1185">Reference proteome</keyword>
<dbReference type="InterPro" id="IPR005517">
    <property type="entry name" value="Transl_elong_EFG/EF2_IV"/>
</dbReference>
<keyword evidence="7" id="KW-0251">Elongation factor</keyword>
<dbReference type="GO" id="GO:0046677">
    <property type="term" value="P:response to antibiotic"/>
    <property type="evidence" value="ECO:0007669"/>
    <property type="project" value="UniProtKB-KW"/>
</dbReference>
<dbReference type="PANTHER" id="PTHR43261">
    <property type="entry name" value="TRANSLATION ELONGATION FACTOR G-RELATED"/>
    <property type="match status" value="1"/>
</dbReference>
<evidence type="ECO:0000313" key="8">
    <source>
        <dbReference type="Proteomes" id="UP000030416"/>
    </source>
</evidence>
<organism evidence="7 8">
    <name type="scientific">Ureibacillus manganicus DSM 26584</name>
    <dbReference type="NCBI Taxonomy" id="1384049"/>
    <lineage>
        <taxon>Bacteria</taxon>
        <taxon>Bacillati</taxon>
        <taxon>Bacillota</taxon>
        <taxon>Bacilli</taxon>
        <taxon>Bacillales</taxon>
        <taxon>Caryophanaceae</taxon>
        <taxon>Ureibacillus</taxon>
    </lineage>
</organism>
<dbReference type="InterPro" id="IPR000640">
    <property type="entry name" value="EFG_V-like"/>
</dbReference>
<comment type="caution">
    <text evidence="7">The sequence shown here is derived from an EMBL/GenBank/DDBJ whole genome shotgun (WGS) entry which is preliminary data.</text>
</comment>
<dbReference type="InterPro" id="IPR035650">
    <property type="entry name" value="Tet_C"/>
</dbReference>
<dbReference type="SMART" id="SM00838">
    <property type="entry name" value="EFG_C"/>
    <property type="match status" value="1"/>
</dbReference>
<dbReference type="Gene3D" id="3.30.70.870">
    <property type="entry name" value="Elongation Factor G (Translational Gtpase), domain 3"/>
    <property type="match status" value="1"/>
</dbReference>
<evidence type="ECO:0000256" key="5">
    <source>
        <dbReference type="ARBA" id="ARBA00023251"/>
    </source>
</evidence>
<dbReference type="AlphaFoldDB" id="A0A0A3I2M0"/>
<dbReference type="Gene3D" id="3.30.70.240">
    <property type="match status" value="1"/>
</dbReference>
<dbReference type="InterPro" id="IPR020568">
    <property type="entry name" value="Ribosomal_Su5_D2-typ_SF"/>
</dbReference>
<dbReference type="PANTHER" id="PTHR43261:SF1">
    <property type="entry name" value="RIBOSOME-RELEASING FACTOR 2, MITOCHONDRIAL"/>
    <property type="match status" value="1"/>
</dbReference>
<evidence type="ECO:0000256" key="1">
    <source>
        <dbReference type="ARBA" id="ARBA00003987"/>
    </source>
</evidence>
<feature type="domain" description="Tr-type G" evidence="6">
    <location>
        <begin position="1"/>
        <end position="234"/>
    </location>
</feature>
<dbReference type="RefSeq" id="WP_036187802.1">
    <property type="nucleotide sequence ID" value="NZ_AVDA01000016.1"/>
</dbReference>
<keyword evidence="2" id="KW-0547">Nucleotide-binding</keyword>
<dbReference type="Pfam" id="PF00679">
    <property type="entry name" value="EFG_C"/>
    <property type="match status" value="1"/>
</dbReference>
<evidence type="ECO:0000256" key="3">
    <source>
        <dbReference type="ARBA" id="ARBA00022917"/>
    </source>
</evidence>
<dbReference type="InterPro" id="IPR014721">
    <property type="entry name" value="Ribsml_uS5_D2-typ_fold_subgr"/>
</dbReference>
<dbReference type="CDD" id="cd03711">
    <property type="entry name" value="Tet_C"/>
    <property type="match status" value="1"/>
</dbReference>
<dbReference type="InterPro" id="IPR027417">
    <property type="entry name" value="P-loop_NTPase"/>
</dbReference>
<name>A0A0A3I2M0_9BACL</name>
<reference evidence="7 8" key="1">
    <citation type="submission" date="2014-02" db="EMBL/GenBank/DDBJ databases">
        <title>Draft genome sequence of Lysinibacillus manganicus DSM 26584T.</title>
        <authorList>
            <person name="Zhang F."/>
            <person name="Wang G."/>
            <person name="Zhang L."/>
        </authorList>
    </citation>
    <scope>NUCLEOTIDE SEQUENCE [LARGE SCALE GENOMIC DNA]</scope>
    <source>
        <strain evidence="7 8">DSM 26584</strain>
    </source>
</reference>
<dbReference type="Gene3D" id="3.40.50.300">
    <property type="entry name" value="P-loop containing nucleotide triphosphate hydrolases"/>
    <property type="match status" value="1"/>
</dbReference>
<dbReference type="SMART" id="SM00889">
    <property type="entry name" value="EFG_IV"/>
    <property type="match status" value="1"/>
</dbReference>
<dbReference type="GO" id="GO:0003746">
    <property type="term" value="F:translation elongation factor activity"/>
    <property type="evidence" value="ECO:0007669"/>
    <property type="project" value="UniProtKB-KW"/>
</dbReference>
<dbReference type="SUPFAM" id="SSF52540">
    <property type="entry name" value="P-loop containing nucleoside triphosphate hydrolases"/>
    <property type="match status" value="1"/>
</dbReference>
<dbReference type="SUPFAM" id="SSF50447">
    <property type="entry name" value="Translation proteins"/>
    <property type="match status" value="1"/>
</dbReference>
<dbReference type="InterPro" id="IPR053905">
    <property type="entry name" value="EF-G-like_DII"/>
</dbReference>
<dbReference type="NCBIfam" id="TIGR00231">
    <property type="entry name" value="small_GTP"/>
    <property type="match status" value="1"/>
</dbReference>
<dbReference type="SUPFAM" id="SSF54980">
    <property type="entry name" value="EF-G C-terminal domain-like"/>
    <property type="match status" value="2"/>
</dbReference>
<dbReference type="PRINTS" id="PR00315">
    <property type="entry name" value="ELONGATNFCT"/>
</dbReference>
<dbReference type="GO" id="GO:0003924">
    <property type="term" value="F:GTPase activity"/>
    <property type="evidence" value="ECO:0007669"/>
    <property type="project" value="InterPro"/>
</dbReference>
<dbReference type="Gene3D" id="3.30.230.10">
    <property type="match status" value="1"/>
</dbReference>
<dbReference type="Gene3D" id="2.40.30.10">
    <property type="entry name" value="Translation factors"/>
    <property type="match status" value="1"/>
</dbReference>
<evidence type="ECO:0000313" key="7">
    <source>
        <dbReference type="EMBL" id="KGR77740.1"/>
    </source>
</evidence>
<dbReference type="GO" id="GO:0005525">
    <property type="term" value="F:GTP binding"/>
    <property type="evidence" value="ECO:0007669"/>
    <property type="project" value="UniProtKB-KW"/>
</dbReference>
<keyword evidence="3" id="KW-0648">Protein biosynthesis</keyword>
<evidence type="ECO:0000256" key="2">
    <source>
        <dbReference type="ARBA" id="ARBA00022741"/>
    </source>
</evidence>
<dbReference type="InterPro" id="IPR000795">
    <property type="entry name" value="T_Tr_GTP-bd_dom"/>
</dbReference>
<accession>A0A0A3I2M0</accession>
<evidence type="ECO:0000256" key="4">
    <source>
        <dbReference type="ARBA" id="ARBA00023134"/>
    </source>
</evidence>
<dbReference type="GO" id="GO:0032790">
    <property type="term" value="P:ribosome disassembly"/>
    <property type="evidence" value="ECO:0007669"/>
    <property type="project" value="TreeGrafter"/>
</dbReference>
<dbReference type="PROSITE" id="PS51722">
    <property type="entry name" value="G_TR_2"/>
    <property type="match status" value="1"/>
</dbReference>
<sequence>MYKTVGVLAHVDAGKTTFSEQLLFHTESIRAMGRVDHKNAYLDHHSIERQRGITVFADQGRIHYKGDTFTLIDTPGHVDFAAEMERAISVLDYAIMIISAVDGIEGHTETVWELLRKYHVPTFIFMNKVDRDEVDINGLMEDIQKHFSMNALLVTEPITKNSISDEILEWIAERDEKLLDQYLDGNIDLPMFIQYLQTYIQNEQAFICMAGSALKDIGVIDFFEQFSLLTETYYDNTLPFKGKVFKIRHDEQNVRITYIKALQGTLQIRQEIEFGEISEKITDIRLYNGNRYDSVRMVEAGEVFAVTGLSKAEIGDVIGADPSTSKEFQLSPTLQARVVYNGSEHIKDVLKLFRILEAEEPTLKVIWSEKFQEIHVHIMGVIQLEVLQVVAKERFNLEISFDDPKILYLETIHTSVLGYGHFEPLKHYAEVHLKMEPVQRGAGVIFENKCHADDLSIGHQRLIEQHVFEREHHGLLTGSPITDIKFTLLTGRAHNKHTNGGDFREATFRAIRQGLEQADNIVLEPYYRFKMKASLDHIGRMMSDIQQASGTFETPITTVDKVVIEGTVPVANFINYNATFSAYTNGKGALTLQFIGYDVCHNPVEVIEWIGYDKKADPEYTSSSIFCAKGKGYIVPWYEAEAAMHCLKK</sequence>
<evidence type="ECO:0000259" key="6">
    <source>
        <dbReference type="PROSITE" id="PS51722"/>
    </source>
</evidence>
<dbReference type="Pfam" id="PF03764">
    <property type="entry name" value="EFG_IV"/>
    <property type="match status" value="1"/>
</dbReference>
<comment type="function">
    <text evidence="1">Abolishes the inhibitory effect of tetracyclin on protein synthesis by a non-covalent modification of the ribosomes.</text>
</comment>
<dbReference type="EMBL" id="JPVN01000016">
    <property type="protein sequence ID" value="KGR77740.1"/>
    <property type="molecule type" value="Genomic_DNA"/>
</dbReference>
<keyword evidence="4" id="KW-0342">GTP-binding</keyword>
<dbReference type="InterPro" id="IPR005225">
    <property type="entry name" value="Small_GTP-bd"/>
</dbReference>
<dbReference type="SUPFAM" id="SSF54211">
    <property type="entry name" value="Ribosomal protein S5 domain 2-like"/>
    <property type="match status" value="1"/>
</dbReference>
<dbReference type="STRING" id="1384049.CD29_13910"/>
<dbReference type="OrthoDB" id="9804431at2"/>
<protein>
    <submittedName>
        <fullName evidence="7">Elongation factor G</fullName>
    </submittedName>
</protein>
<gene>
    <name evidence="7" type="ORF">CD29_13910</name>
</gene>
<dbReference type="Proteomes" id="UP000030416">
    <property type="component" value="Unassembled WGS sequence"/>
</dbReference>
<dbReference type="Pfam" id="PF00009">
    <property type="entry name" value="GTP_EFTU"/>
    <property type="match status" value="1"/>
</dbReference>
<dbReference type="InterPro" id="IPR035647">
    <property type="entry name" value="EFG_III/V"/>
</dbReference>
<dbReference type="InterPro" id="IPR009000">
    <property type="entry name" value="Transl_B-barrel_sf"/>
</dbReference>
<keyword evidence="5" id="KW-0046">Antibiotic resistance</keyword>
<proteinExistence type="predicted"/>